<dbReference type="AlphaFoldDB" id="A0A8S1KFB1"/>
<proteinExistence type="predicted"/>
<dbReference type="PANTHER" id="PTHR19308">
    <property type="entry name" value="PHOSPHATIDYLCHOLINE TRANSFER PROTEIN"/>
    <property type="match status" value="1"/>
</dbReference>
<organism evidence="2 3">
    <name type="scientific">Paramecium primaurelia</name>
    <dbReference type="NCBI Taxonomy" id="5886"/>
    <lineage>
        <taxon>Eukaryota</taxon>
        <taxon>Sar</taxon>
        <taxon>Alveolata</taxon>
        <taxon>Ciliophora</taxon>
        <taxon>Intramacronucleata</taxon>
        <taxon>Oligohymenophorea</taxon>
        <taxon>Peniculida</taxon>
        <taxon>Parameciidae</taxon>
        <taxon>Paramecium</taxon>
    </lineage>
</organism>
<dbReference type="PANTHER" id="PTHR19308:SF56">
    <property type="entry name" value="START DOMAIN-CONTAINING PROTEIN"/>
    <property type="match status" value="1"/>
</dbReference>
<reference evidence="2" key="1">
    <citation type="submission" date="2021-01" db="EMBL/GenBank/DDBJ databases">
        <authorList>
            <consortium name="Genoscope - CEA"/>
            <person name="William W."/>
        </authorList>
    </citation>
    <scope>NUCLEOTIDE SEQUENCE</scope>
</reference>
<name>A0A8S1KFB1_PARPR</name>
<evidence type="ECO:0000313" key="2">
    <source>
        <dbReference type="EMBL" id="CAD8054290.1"/>
    </source>
</evidence>
<dbReference type="Proteomes" id="UP000688137">
    <property type="component" value="Unassembled WGS sequence"/>
</dbReference>
<keyword evidence="3" id="KW-1185">Reference proteome</keyword>
<dbReference type="InterPro" id="IPR002913">
    <property type="entry name" value="START_lipid-bd_dom"/>
</dbReference>
<dbReference type="PROSITE" id="PS50848">
    <property type="entry name" value="START"/>
    <property type="match status" value="1"/>
</dbReference>
<protein>
    <recommendedName>
        <fullName evidence="1">START domain-containing protein</fullName>
    </recommendedName>
</protein>
<accession>A0A8S1KFB1</accession>
<dbReference type="GO" id="GO:0008289">
    <property type="term" value="F:lipid binding"/>
    <property type="evidence" value="ECO:0007669"/>
    <property type="project" value="InterPro"/>
</dbReference>
<dbReference type="OMA" id="MESVNRD"/>
<dbReference type="CDD" id="cd00177">
    <property type="entry name" value="START"/>
    <property type="match status" value="1"/>
</dbReference>
<comment type="caution">
    <text evidence="2">The sequence shown here is derived from an EMBL/GenBank/DDBJ whole genome shotgun (WGS) entry which is preliminary data.</text>
</comment>
<dbReference type="EMBL" id="CAJJDM010000019">
    <property type="protein sequence ID" value="CAD8054290.1"/>
    <property type="molecule type" value="Genomic_DNA"/>
</dbReference>
<dbReference type="InterPro" id="IPR051213">
    <property type="entry name" value="START_lipid_transfer"/>
</dbReference>
<gene>
    <name evidence="2" type="ORF">PPRIM_AZ9-3.1.T0210392</name>
</gene>
<evidence type="ECO:0000259" key="1">
    <source>
        <dbReference type="PROSITE" id="PS50848"/>
    </source>
</evidence>
<feature type="domain" description="START" evidence="1">
    <location>
        <begin position="205"/>
        <end position="305"/>
    </location>
</feature>
<sequence>MFRIYSCIRQLFISCLNIFKYTRVENVEQGYQMESVNRDIENNMNAELRAHEDSFIQNPENKIEDFENKANFQDCEQIIDEETIRQFIDDIPHISFQQTEQMKEIGERGIAALTSVIDKMEGFELLEEEQDFNFWIKYVETPEKYQIGIMKYTYTLNTSIDSYLEFMKDLQLQKQMDNSIDAFEKHFDEMNLQINYLRYKKIMFMDPRDFLFIKYYDRKGDDCIEISKSINVDNFKPQELNVKQCTRAVLLLSGNIIKKIDDNKIMITTYSECNMKLKLKPVMTKQASKNEIKKMVKRYRDHFNQ</sequence>
<evidence type="ECO:0000313" key="3">
    <source>
        <dbReference type="Proteomes" id="UP000688137"/>
    </source>
</evidence>
<dbReference type="Pfam" id="PF01852">
    <property type="entry name" value="START"/>
    <property type="match status" value="1"/>
</dbReference>